<dbReference type="Proteomes" id="UP000178606">
    <property type="component" value="Unassembled WGS sequence"/>
</dbReference>
<protein>
    <submittedName>
        <fullName evidence="1">Uncharacterized protein</fullName>
    </submittedName>
</protein>
<reference evidence="1 2" key="1">
    <citation type="journal article" date="2016" name="Nat. Commun.">
        <title>Thousands of microbial genomes shed light on interconnected biogeochemical processes in an aquifer system.</title>
        <authorList>
            <person name="Anantharaman K."/>
            <person name="Brown C.T."/>
            <person name="Hug L.A."/>
            <person name="Sharon I."/>
            <person name="Castelle C.J."/>
            <person name="Probst A.J."/>
            <person name="Thomas B.C."/>
            <person name="Singh A."/>
            <person name="Wilkins M.J."/>
            <person name="Karaoz U."/>
            <person name="Brodie E.L."/>
            <person name="Williams K.H."/>
            <person name="Hubbard S.S."/>
            <person name="Banfield J.F."/>
        </authorList>
    </citation>
    <scope>NUCLEOTIDE SEQUENCE [LARGE SCALE GENOMIC DNA]</scope>
    <source>
        <strain evidence="2">RIFCSPLOWO2_12_FULL_64_10</strain>
    </source>
</reference>
<comment type="caution">
    <text evidence="1">The sequence shown here is derived from an EMBL/GenBank/DDBJ whole genome shotgun (WGS) entry which is preliminary data.</text>
</comment>
<evidence type="ECO:0000313" key="1">
    <source>
        <dbReference type="EMBL" id="OGG50207.1"/>
    </source>
</evidence>
<name>A0A1F6CMC3_HANXR</name>
<dbReference type="EMBL" id="MFKF01000211">
    <property type="protein sequence ID" value="OGG50207.1"/>
    <property type="molecule type" value="Genomic_DNA"/>
</dbReference>
<dbReference type="AlphaFoldDB" id="A0A1F6CMC3"/>
<evidence type="ECO:0000313" key="2">
    <source>
        <dbReference type="Proteomes" id="UP000178606"/>
    </source>
</evidence>
<proteinExistence type="predicted"/>
<sequence length="105" mass="12193">MPEEDAEFTRDPADVEIEDMSFQAHIGTFSDADRELLIESQCCITGKEVKHSFCRYPDKERGTVMVMSSEMMLKFSRGGQSLIAEFERIIEKRREAEKRARARKK</sequence>
<accession>A0A1F6CMC3</accession>
<organism evidence="1 2">
    <name type="scientific">Handelsmanbacteria sp. (strain RIFCSPLOWO2_12_FULL_64_10)</name>
    <dbReference type="NCBI Taxonomy" id="1817868"/>
    <lineage>
        <taxon>Bacteria</taxon>
        <taxon>Candidatus Handelsmaniibacteriota</taxon>
    </lineage>
</organism>
<gene>
    <name evidence="1" type="ORF">A3F84_26270</name>
</gene>